<protein>
    <recommendedName>
        <fullName evidence="3">Antitoxin</fullName>
    </recommendedName>
</protein>
<sequence>MKRKITITVDSNILTKFDEIRGLIPRSTYLNQMMNDKIETVTGMFVQDHKTSYSQAASNSHLCNKWRDADV</sequence>
<organism evidence="1 2">
    <name type="scientific">Methanococcoides seepicolus</name>
    <dbReference type="NCBI Taxonomy" id="2828780"/>
    <lineage>
        <taxon>Archaea</taxon>
        <taxon>Methanobacteriati</taxon>
        <taxon>Methanobacteriota</taxon>
        <taxon>Stenosarchaea group</taxon>
        <taxon>Methanomicrobia</taxon>
        <taxon>Methanosarcinales</taxon>
        <taxon>Methanosarcinaceae</taxon>
        <taxon>Methanococcoides</taxon>
    </lineage>
</organism>
<dbReference type="EMBL" id="JAGSOI010000025">
    <property type="protein sequence ID" value="MCM1986827.1"/>
    <property type="molecule type" value="Genomic_DNA"/>
</dbReference>
<accession>A0A9E4ZFQ3</accession>
<dbReference type="Proteomes" id="UP001056766">
    <property type="component" value="Unassembled WGS sequence"/>
</dbReference>
<evidence type="ECO:0008006" key="3">
    <source>
        <dbReference type="Google" id="ProtNLM"/>
    </source>
</evidence>
<gene>
    <name evidence="1" type="ORF">KDK67_07435</name>
</gene>
<evidence type="ECO:0000313" key="1">
    <source>
        <dbReference type="EMBL" id="MCM1986827.1"/>
    </source>
</evidence>
<proteinExistence type="predicted"/>
<evidence type="ECO:0000313" key="2">
    <source>
        <dbReference type="Proteomes" id="UP001056766"/>
    </source>
</evidence>
<dbReference type="RefSeq" id="WP_250868181.1">
    <property type="nucleotide sequence ID" value="NZ_JAGSOI010000025.1"/>
</dbReference>
<comment type="caution">
    <text evidence="1">The sequence shown here is derived from an EMBL/GenBank/DDBJ whole genome shotgun (WGS) entry which is preliminary data.</text>
</comment>
<reference evidence="1" key="1">
    <citation type="journal article" date="2021" name="mSystems">
        <title>Bacteria and Archaea Synergistically Convert Glycine Betaine to Biogenic Methane in the Formosa Cold Seep of the South China Sea.</title>
        <authorList>
            <person name="Li L."/>
            <person name="Zhang W."/>
            <person name="Zhang S."/>
            <person name="Song L."/>
            <person name="Sun Q."/>
            <person name="Zhang H."/>
            <person name="Xiang H."/>
            <person name="Dong X."/>
        </authorList>
    </citation>
    <scope>NUCLEOTIDE SEQUENCE</scope>
    <source>
        <strain evidence="1">LLY</strain>
    </source>
</reference>
<name>A0A9E4ZFQ3_9EURY</name>
<keyword evidence="2" id="KW-1185">Reference proteome</keyword>
<reference evidence="1" key="2">
    <citation type="submission" date="2021-04" db="EMBL/GenBank/DDBJ databases">
        <authorList>
            <person name="Dong X."/>
        </authorList>
    </citation>
    <scope>NUCLEOTIDE SEQUENCE</scope>
    <source>
        <strain evidence="1">LLY</strain>
    </source>
</reference>
<dbReference type="AlphaFoldDB" id="A0A9E4ZFQ3"/>